<dbReference type="InterPro" id="IPR016024">
    <property type="entry name" value="ARM-type_fold"/>
</dbReference>
<name>A0AAE4ZBF7_9BACT</name>
<dbReference type="InterPro" id="IPR011989">
    <property type="entry name" value="ARM-like"/>
</dbReference>
<accession>A0AAE4ZBF7</accession>
<dbReference type="Proteomes" id="UP000702544">
    <property type="component" value="Unassembled WGS sequence"/>
</dbReference>
<comment type="caution">
    <text evidence="2">The sequence shown here is derived from an EMBL/GenBank/DDBJ whole genome shotgun (WGS) entry which is preliminary data.</text>
</comment>
<dbReference type="PANTHER" id="PTHR12697:SF5">
    <property type="entry name" value="DEOXYHYPUSINE HYDROXYLASE"/>
    <property type="match status" value="1"/>
</dbReference>
<evidence type="ECO:0000256" key="1">
    <source>
        <dbReference type="ARBA" id="ARBA00045876"/>
    </source>
</evidence>
<dbReference type="PANTHER" id="PTHR12697">
    <property type="entry name" value="PBS LYASE HEAT-LIKE PROTEIN"/>
    <property type="match status" value="1"/>
</dbReference>
<sequence>MSLQRVLWLGGAAFFMALGALRIGSPQLSGDPDPALSDSALAVRFLDGVRGATPLACDVVIRSLGIGYGWRHIQVEPDGSADGSEVLRWAQRRSHDPQVIPVLRRHMEDSDVCVRRVAARLLGRTRQPQAVSVLTAALGSPNPTTRQLAAIGLGYAEERSTVDPLLSRLSDEVPAVRAAAAWALGEVEDVRAVAPLSRLLRNDSDPAVRRAAAMALGTMY</sequence>
<dbReference type="AlphaFoldDB" id="A0AAE4ZBF7"/>
<dbReference type="EMBL" id="JAACAK010000096">
    <property type="protein sequence ID" value="NIR75831.1"/>
    <property type="molecule type" value="Genomic_DNA"/>
</dbReference>
<proteinExistence type="predicted"/>
<dbReference type="Pfam" id="PF13646">
    <property type="entry name" value="HEAT_2"/>
    <property type="match status" value="1"/>
</dbReference>
<evidence type="ECO:0000313" key="3">
    <source>
        <dbReference type="Proteomes" id="UP000702544"/>
    </source>
</evidence>
<dbReference type="SMART" id="SM00567">
    <property type="entry name" value="EZ_HEAT"/>
    <property type="match status" value="3"/>
</dbReference>
<dbReference type="GO" id="GO:0016491">
    <property type="term" value="F:oxidoreductase activity"/>
    <property type="evidence" value="ECO:0007669"/>
    <property type="project" value="TreeGrafter"/>
</dbReference>
<dbReference type="Gene3D" id="1.25.10.10">
    <property type="entry name" value="Leucine-rich Repeat Variant"/>
    <property type="match status" value="1"/>
</dbReference>
<dbReference type="SUPFAM" id="SSF48371">
    <property type="entry name" value="ARM repeat"/>
    <property type="match status" value="1"/>
</dbReference>
<reference evidence="2 3" key="1">
    <citation type="submission" date="2020-01" db="EMBL/GenBank/DDBJ databases">
        <title>Genomes assembled from Gulf of Kutch pelagic sediment metagenomes.</title>
        <authorList>
            <person name="Chandrashekar M."/>
            <person name="Mahajan M.S."/>
            <person name="Dave K.J."/>
            <person name="Vatsa P."/>
            <person name="Nathani N.M."/>
        </authorList>
    </citation>
    <scope>NUCLEOTIDE SEQUENCE [LARGE SCALE GENOMIC DNA]</scope>
    <source>
        <strain evidence="2">KS3-K002</strain>
    </source>
</reference>
<gene>
    <name evidence="2" type="ORF">GWO12_12085</name>
</gene>
<dbReference type="PROSITE" id="PS50077">
    <property type="entry name" value="HEAT_REPEAT"/>
    <property type="match status" value="1"/>
</dbReference>
<comment type="function">
    <text evidence="1">Catalyzes the hydroxylation of the N(6)-(4-aminobutyl)-L-lysine intermediate produced by deoxyhypusine synthase/DHPS on a critical lysine of the eukaryotic translation initiation factor 5A/eIF-5A. This is the second step of the post-translational modification of that lysine into an unusual amino acid residue named hypusine. Hypusination is unique to mature eIF-5A factor and is essential for its function.</text>
</comment>
<evidence type="ECO:0000313" key="2">
    <source>
        <dbReference type="EMBL" id="NIR75831.1"/>
    </source>
</evidence>
<protein>
    <submittedName>
        <fullName evidence="2">HEAT repeat domain-containing protein</fullName>
    </submittedName>
</protein>
<dbReference type="InterPro" id="IPR021133">
    <property type="entry name" value="HEAT_type_2"/>
</dbReference>
<organism evidence="2 3">
    <name type="scientific">Candidatus Kutchimonas denitrificans</name>
    <dbReference type="NCBI Taxonomy" id="3056748"/>
    <lineage>
        <taxon>Bacteria</taxon>
        <taxon>Pseudomonadati</taxon>
        <taxon>Gemmatimonadota</taxon>
        <taxon>Gemmatimonadia</taxon>
        <taxon>Candidatus Palauibacterales</taxon>
        <taxon>Candidatus Palauibacteraceae</taxon>
        <taxon>Candidatus Kutchimonas</taxon>
    </lineage>
</organism>
<dbReference type="InterPro" id="IPR004155">
    <property type="entry name" value="PBS_lyase_HEAT"/>
</dbReference>